<dbReference type="Pfam" id="PF11716">
    <property type="entry name" value="MDMPI_N"/>
    <property type="match status" value="1"/>
</dbReference>
<dbReference type="RefSeq" id="WP_345349703.1">
    <property type="nucleotide sequence ID" value="NZ_BAABHJ010000003.1"/>
</dbReference>
<dbReference type="InterPro" id="IPR017520">
    <property type="entry name" value="CHP03086"/>
</dbReference>
<keyword evidence="3" id="KW-1185">Reference proteome</keyword>
<dbReference type="Gene3D" id="1.20.120.450">
    <property type="entry name" value="dinb family like domain"/>
    <property type="match status" value="1"/>
</dbReference>
<evidence type="ECO:0000259" key="1">
    <source>
        <dbReference type="Pfam" id="PF11716"/>
    </source>
</evidence>
<dbReference type="EMBL" id="BAABHJ010000003">
    <property type="protein sequence ID" value="GAA4603754.1"/>
    <property type="molecule type" value="Genomic_DNA"/>
</dbReference>
<sequence length="193" mass="20470">MELRPLMTRAAEVPIAVVQGIGPDLFSLPTPCTEYDVRTLLNHLISWTGSRFEAAAHKTPLPESPAEDHDFTAEPDWAARYAVSVRAAAAAWSEQAAWEGETGLSVSGAMPASVIGGMMFAELLLHAWDLAAATGQKVPVDDELARALFGQASAMAEMARRYGAIGPEVAVSETAPLLDRALGLAGRDPAWTS</sequence>
<reference evidence="3" key="1">
    <citation type="journal article" date="2019" name="Int. J. Syst. Evol. Microbiol.">
        <title>The Global Catalogue of Microorganisms (GCM) 10K type strain sequencing project: providing services to taxonomists for standard genome sequencing and annotation.</title>
        <authorList>
            <consortium name="The Broad Institute Genomics Platform"/>
            <consortium name="The Broad Institute Genome Sequencing Center for Infectious Disease"/>
            <person name="Wu L."/>
            <person name="Ma J."/>
        </authorList>
    </citation>
    <scope>NUCLEOTIDE SEQUENCE [LARGE SCALE GENOMIC DNA]</scope>
    <source>
        <strain evidence="3">JCM 17938</strain>
    </source>
</reference>
<dbReference type="SUPFAM" id="SSF109854">
    <property type="entry name" value="DinB/YfiT-like putative metalloenzymes"/>
    <property type="match status" value="1"/>
</dbReference>
<dbReference type="InterPro" id="IPR017517">
    <property type="entry name" value="Maleyloyr_isom"/>
</dbReference>
<feature type="domain" description="Mycothiol-dependent maleylpyruvate isomerase metal-binding" evidence="1">
    <location>
        <begin position="16"/>
        <end position="131"/>
    </location>
</feature>
<dbReference type="NCBIfam" id="TIGR03086">
    <property type="entry name" value="TIGR03086 family metal-binding protein"/>
    <property type="match status" value="1"/>
</dbReference>
<dbReference type="NCBIfam" id="TIGR03083">
    <property type="entry name" value="maleylpyruvate isomerase family mycothiol-dependent enzyme"/>
    <property type="match status" value="1"/>
</dbReference>
<organism evidence="2 3">
    <name type="scientific">Actinoallomurus liliacearum</name>
    <dbReference type="NCBI Taxonomy" id="1080073"/>
    <lineage>
        <taxon>Bacteria</taxon>
        <taxon>Bacillati</taxon>
        <taxon>Actinomycetota</taxon>
        <taxon>Actinomycetes</taxon>
        <taxon>Streptosporangiales</taxon>
        <taxon>Thermomonosporaceae</taxon>
        <taxon>Actinoallomurus</taxon>
    </lineage>
</organism>
<protein>
    <submittedName>
        <fullName evidence="2">TIGR03086 family metal-binding protein</fullName>
    </submittedName>
</protein>
<dbReference type="InterPro" id="IPR024344">
    <property type="entry name" value="MDMPI_metal-binding"/>
</dbReference>
<dbReference type="Proteomes" id="UP001500212">
    <property type="component" value="Unassembled WGS sequence"/>
</dbReference>
<gene>
    <name evidence="2" type="ORF">GCM10023195_12530</name>
</gene>
<comment type="caution">
    <text evidence="2">The sequence shown here is derived from an EMBL/GenBank/DDBJ whole genome shotgun (WGS) entry which is preliminary data.</text>
</comment>
<evidence type="ECO:0000313" key="2">
    <source>
        <dbReference type="EMBL" id="GAA4603754.1"/>
    </source>
</evidence>
<proteinExistence type="predicted"/>
<name>A0ABP8TE60_9ACTN</name>
<evidence type="ECO:0000313" key="3">
    <source>
        <dbReference type="Proteomes" id="UP001500212"/>
    </source>
</evidence>
<dbReference type="InterPro" id="IPR034660">
    <property type="entry name" value="DinB/YfiT-like"/>
</dbReference>
<accession>A0ABP8TE60</accession>